<reference evidence="2" key="1">
    <citation type="submission" date="2020-01" db="EMBL/GenBank/DDBJ databases">
        <authorList>
            <person name="Meier V. D."/>
            <person name="Meier V D."/>
        </authorList>
    </citation>
    <scope>NUCLEOTIDE SEQUENCE</scope>
    <source>
        <strain evidence="2">HLG_WM_MAG_10</strain>
    </source>
</reference>
<dbReference type="GO" id="GO:0016042">
    <property type="term" value="P:lipid catabolic process"/>
    <property type="evidence" value="ECO:0007669"/>
    <property type="project" value="InterPro"/>
</dbReference>
<dbReference type="PIRSF" id="PIRSF029171">
    <property type="entry name" value="Esterase_LipA"/>
    <property type="match status" value="1"/>
</dbReference>
<dbReference type="AlphaFoldDB" id="A0A6S6UCM6"/>
<evidence type="ECO:0008006" key="3">
    <source>
        <dbReference type="Google" id="ProtNLM"/>
    </source>
</evidence>
<dbReference type="PANTHER" id="PTHR34853">
    <property type="match status" value="1"/>
</dbReference>
<proteinExistence type="predicted"/>
<dbReference type="PANTHER" id="PTHR34853:SF1">
    <property type="entry name" value="LIPASE 5"/>
    <property type="match status" value="1"/>
</dbReference>
<protein>
    <recommendedName>
        <fullName evidence="3">Alpha/beta hydrolase</fullName>
    </recommendedName>
</protein>
<dbReference type="GO" id="GO:0004806">
    <property type="term" value="F:triacylglycerol lipase activity"/>
    <property type="evidence" value="ECO:0007669"/>
    <property type="project" value="InterPro"/>
</dbReference>
<organism evidence="2">
    <name type="scientific">uncultured Aureispira sp</name>
    <dbReference type="NCBI Taxonomy" id="1331704"/>
    <lineage>
        <taxon>Bacteria</taxon>
        <taxon>Pseudomonadati</taxon>
        <taxon>Bacteroidota</taxon>
        <taxon>Saprospiria</taxon>
        <taxon>Saprospirales</taxon>
        <taxon>Saprospiraceae</taxon>
        <taxon>Aureispira</taxon>
        <taxon>environmental samples</taxon>
    </lineage>
</organism>
<dbReference type="EMBL" id="CACVAQ010000384">
    <property type="protein sequence ID" value="CAA6826603.1"/>
    <property type="molecule type" value="Genomic_DNA"/>
</dbReference>
<dbReference type="InterPro" id="IPR029058">
    <property type="entry name" value="AB_hydrolase_fold"/>
</dbReference>
<feature type="chain" id="PRO_5028294718" description="Alpha/beta hydrolase" evidence="1">
    <location>
        <begin position="19"/>
        <end position="444"/>
    </location>
</feature>
<gene>
    <name evidence="2" type="ORF">HELGO_WM20849</name>
</gene>
<dbReference type="Pfam" id="PF03583">
    <property type="entry name" value="LIP"/>
    <property type="match status" value="1"/>
</dbReference>
<evidence type="ECO:0000256" key="1">
    <source>
        <dbReference type="SAM" id="SignalP"/>
    </source>
</evidence>
<feature type="signal peptide" evidence="1">
    <location>
        <begin position="1"/>
        <end position="18"/>
    </location>
</feature>
<dbReference type="Gene3D" id="3.40.50.1820">
    <property type="entry name" value="alpha/beta hydrolase"/>
    <property type="match status" value="1"/>
</dbReference>
<dbReference type="Gene3D" id="1.10.260.160">
    <property type="match status" value="1"/>
</dbReference>
<dbReference type="SUPFAM" id="SSF53474">
    <property type="entry name" value="alpha/beta-Hydrolases"/>
    <property type="match status" value="1"/>
</dbReference>
<dbReference type="InterPro" id="IPR005152">
    <property type="entry name" value="Lipase_secreted"/>
</dbReference>
<evidence type="ECO:0000313" key="2">
    <source>
        <dbReference type="EMBL" id="CAA6826603.1"/>
    </source>
</evidence>
<accession>A0A6S6UCM6</accession>
<name>A0A6S6UCM6_9BACT</name>
<sequence>MRIVLFLSFLCTPYLLLAQVSKTTHLIRYELVETYTKETLQQKWKEQGVPEAVAPVRYSIDVYEIIYKTKWHDGSTIKASGLYFVPTDSTTNEPMPMVCYHHGTQIKKERKVRLGGEQAICVGFAADGYLVARPDYIGLGKGEGRHLYHHVPTQSGASMDLLRAIKELNPRINVAQNDLLFATGYSQGGHVTMGFHKTIQEEYSEEFKITASAPMSGAYDLAGVQEETMFKEYSHPGYLPYLFFSFQEVYGFYDTISEILKAPYDTILPSLYEGKHSMNYINRLIPSVPIEVMRPEVVAEYLANDDFPFKKALKENSVHDWQPEQPMLLCYCQADEQVTYKNALIAYDKMKENGSDLVRIKHVNKHLGHEDCAMFAVMHTKMFFDSFRKGSKKGNAGPLGKRFLIGIGKASVAKKAKKRRRLSAQALAAQKAVASSEEEKNSQE</sequence>
<keyword evidence="1" id="KW-0732">Signal</keyword>